<keyword evidence="12" id="KW-0255">Endonuclease</keyword>
<keyword evidence="6 10" id="KW-0408">Iron</keyword>
<organism evidence="12 13">
    <name type="scientific">Candidatus Gottesmanbacteria bacterium GW2011_GWA2_44_17</name>
    <dbReference type="NCBI Taxonomy" id="1618444"/>
    <lineage>
        <taxon>Bacteria</taxon>
        <taxon>Candidatus Gottesmaniibacteriota</taxon>
    </lineage>
</organism>
<dbReference type="FunFam" id="1.10.340.30:FF:000001">
    <property type="entry name" value="Endonuclease III"/>
    <property type="match status" value="1"/>
</dbReference>
<sequence length="245" mass="27740">MNMDARVKIVLSTLSKTYPRAKIVLSYSSPWELLIAVILSAQCTDRVVNKVTKVLFRKYPTLDFYTKADLSAFEKHIKSTGFYHNKAKNILGAARRIRETYRGRVPKTMEELLTIPGVARKTANVVLGNAYGVIEGIAVDTHVIRLSQRLRLVPIDKIGGKHPAFVSHSTMQQYNNVTIDFYKDASPLKIEQELMKVIPKKTWFSLTYQLIDHGRAVCKAKNPKCQACPLSSYCPVRREQKDGNP</sequence>
<protein>
    <recommendedName>
        <fullName evidence="10">Endonuclease III</fullName>
        <ecNumber evidence="10">4.2.99.18</ecNumber>
    </recommendedName>
    <alternativeName>
        <fullName evidence="10">DNA-(apurinic or apyrimidinic site) lyase</fullName>
    </alternativeName>
</protein>
<evidence type="ECO:0000256" key="4">
    <source>
        <dbReference type="ARBA" id="ARBA00022763"/>
    </source>
</evidence>
<dbReference type="Proteomes" id="UP000034063">
    <property type="component" value="Unassembled WGS sequence"/>
</dbReference>
<dbReference type="PATRIC" id="fig|1618444.3.peg.496"/>
<feature type="binding site" evidence="10">
    <location>
        <position position="225"/>
    </location>
    <ligand>
        <name>[4Fe-4S] cluster</name>
        <dbReference type="ChEBI" id="CHEBI:49883"/>
    </ligand>
</feature>
<evidence type="ECO:0000256" key="1">
    <source>
        <dbReference type="ARBA" id="ARBA00008343"/>
    </source>
</evidence>
<keyword evidence="2 10" id="KW-0004">4Fe-4S</keyword>
<dbReference type="Gene3D" id="1.10.1670.10">
    <property type="entry name" value="Helix-hairpin-Helix base-excision DNA repair enzymes (C-terminal)"/>
    <property type="match status" value="2"/>
</dbReference>
<dbReference type="InterPro" id="IPR004036">
    <property type="entry name" value="Endonuclease-III-like_CS2"/>
</dbReference>
<name>A0A0G1HG79_9BACT</name>
<comment type="similarity">
    <text evidence="1 10">Belongs to the Nth/MutY family.</text>
</comment>
<dbReference type="PROSITE" id="PS01155">
    <property type="entry name" value="ENDONUCLEASE_III_2"/>
    <property type="match status" value="1"/>
</dbReference>
<keyword evidence="10" id="KW-0456">Lyase</keyword>
<evidence type="ECO:0000256" key="10">
    <source>
        <dbReference type="HAMAP-Rule" id="MF_00942"/>
    </source>
</evidence>
<feature type="binding site" evidence="10">
    <location>
        <position position="234"/>
    </location>
    <ligand>
        <name>[4Fe-4S] cluster</name>
        <dbReference type="ChEBI" id="CHEBI:49883"/>
    </ligand>
</feature>
<comment type="function">
    <text evidence="10">DNA repair enzyme that has both DNA N-glycosylase activity and AP-lyase activity. The DNA N-glycosylase activity releases various damaged pyrimidines from DNA by cleaving the N-glycosidic bond, leaving an AP (apurinic/apyrimidinic) site. The AP-lyase activity cleaves the phosphodiester bond 3' to the AP site by a beta-elimination, leaving a 3'-terminal unsaturated sugar and a product with a terminal 5'-phosphate.</text>
</comment>
<evidence type="ECO:0000256" key="9">
    <source>
        <dbReference type="ARBA" id="ARBA00023295"/>
    </source>
</evidence>
<dbReference type="AlphaFoldDB" id="A0A0G1HG79"/>
<comment type="catalytic activity">
    <reaction evidence="10">
        <text>2'-deoxyribonucleotide-(2'-deoxyribose 5'-phosphate)-2'-deoxyribonucleotide-DNA = a 3'-end 2'-deoxyribonucleotide-(2,3-dehydro-2,3-deoxyribose 5'-phosphate)-DNA + a 5'-end 5'-phospho-2'-deoxyribonucleoside-DNA + H(+)</text>
        <dbReference type="Rhea" id="RHEA:66592"/>
        <dbReference type="Rhea" id="RHEA-COMP:13180"/>
        <dbReference type="Rhea" id="RHEA-COMP:16897"/>
        <dbReference type="Rhea" id="RHEA-COMP:17067"/>
        <dbReference type="ChEBI" id="CHEBI:15378"/>
        <dbReference type="ChEBI" id="CHEBI:136412"/>
        <dbReference type="ChEBI" id="CHEBI:157695"/>
        <dbReference type="ChEBI" id="CHEBI:167181"/>
        <dbReference type="EC" id="4.2.99.18"/>
    </reaction>
</comment>
<dbReference type="SUPFAM" id="SSF48150">
    <property type="entry name" value="DNA-glycosylase"/>
    <property type="match status" value="1"/>
</dbReference>
<evidence type="ECO:0000256" key="3">
    <source>
        <dbReference type="ARBA" id="ARBA00022723"/>
    </source>
</evidence>
<keyword evidence="12" id="KW-0540">Nuclease</keyword>
<dbReference type="HAMAP" id="MF_00942">
    <property type="entry name" value="Nth"/>
    <property type="match status" value="1"/>
</dbReference>
<dbReference type="InterPro" id="IPR000445">
    <property type="entry name" value="HhH_motif"/>
</dbReference>
<dbReference type="PROSITE" id="PS00764">
    <property type="entry name" value="ENDONUCLEASE_III_1"/>
    <property type="match status" value="1"/>
</dbReference>
<keyword evidence="9 10" id="KW-0326">Glycosidase</keyword>
<evidence type="ECO:0000256" key="8">
    <source>
        <dbReference type="ARBA" id="ARBA00023204"/>
    </source>
</evidence>
<dbReference type="GO" id="GO:0019104">
    <property type="term" value="F:DNA N-glycosylase activity"/>
    <property type="evidence" value="ECO:0007669"/>
    <property type="project" value="UniProtKB-UniRule"/>
</dbReference>
<dbReference type="CDD" id="cd00056">
    <property type="entry name" value="ENDO3c"/>
    <property type="match status" value="1"/>
</dbReference>
<dbReference type="GO" id="GO:0140078">
    <property type="term" value="F:class I DNA-(apurinic or apyrimidinic site) endonuclease activity"/>
    <property type="evidence" value="ECO:0007669"/>
    <property type="project" value="UniProtKB-EC"/>
</dbReference>
<evidence type="ECO:0000313" key="12">
    <source>
        <dbReference type="EMBL" id="KKT46316.1"/>
    </source>
</evidence>
<keyword evidence="7 10" id="KW-0411">Iron-sulfur</keyword>
<evidence type="ECO:0000256" key="2">
    <source>
        <dbReference type="ARBA" id="ARBA00022485"/>
    </source>
</evidence>
<dbReference type="InterPro" id="IPR004035">
    <property type="entry name" value="Endouclease-III_FeS-bd_BS"/>
</dbReference>
<gene>
    <name evidence="10" type="primary">nth</name>
    <name evidence="12" type="ORF">UW37_C0026G0007</name>
</gene>
<evidence type="ECO:0000256" key="7">
    <source>
        <dbReference type="ARBA" id="ARBA00023014"/>
    </source>
</evidence>
<keyword evidence="10" id="KW-0238">DNA-binding</keyword>
<feature type="domain" description="HhH-GPD" evidence="11">
    <location>
        <begin position="39"/>
        <end position="216"/>
    </location>
</feature>
<reference evidence="12 13" key="1">
    <citation type="journal article" date="2015" name="Nature">
        <title>rRNA introns, odd ribosomes, and small enigmatic genomes across a large radiation of phyla.</title>
        <authorList>
            <person name="Brown C.T."/>
            <person name="Hug L.A."/>
            <person name="Thomas B.C."/>
            <person name="Sharon I."/>
            <person name="Castelle C.J."/>
            <person name="Singh A."/>
            <person name="Wilkins M.J."/>
            <person name="Williams K.H."/>
            <person name="Banfield J.F."/>
        </authorList>
    </citation>
    <scope>NUCLEOTIDE SEQUENCE [LARGE SCALE GENOMIC DNA]</scope>
</reference>
<evidence type="ECO:0000313" key="13">
    <source>
        <dbReference type="Proteomes" id="UP000034063"/>
    </source>
</evidence>
<keyword evidence="5 10" id="KW-0378">Hydrolase</keyword>
<dbReference type="GO" id="GO:0006285">
    <property type="term" value="P:base-excision repair, AP site formation"/>
    <property type="evidence" value="ECO:0007669"/>
    <property type="project" value="TreeGrafter"/>
</dbReference>
<evidence type="ECO:0000256" key="6">
    <source>
        <dbReference type="ARBA" id="ARBA00023004"/>
    </source>
</evidence>
<dbReference type="InterPro" id="IPR005759">
    <property type="entry name" value="Nth"/>
</dbReference>
<dbReference type="Gene3D" id="1.10.340.30">
    <property type="entry name" value="Hypothetical protein, domain 2"/>
    <property type="match status" value="1"/>
</dbReference>
<dbReference type="InterPro" id="IPR023170">
    <property type="entry name" value="HhH_base_excis_C"/>
</dbReference>
<dbReference type="GO" id="GO:0046872">
    <property type="term" value="F:metal ion binding"/>
    <property type="evidence" value="ECO:0007669"/>
    <property type="project" value="UniProtKB-KW"/>
</dbReference>
<dbReference type="PANTHER" id="PTHR10359">
    <property type="entry name" value="A/G-SPECIFIC ADENINE GLYCOSYLASE/ENDONUCLEASE III"/>
    <property type="match status" value="1"/>
</dbReference>
<feature type="binding site" evidence="10">
    <location>
        <position position="218"/>
    </location>
    <ligand>
        <name>[4Fe-4S] cluster</name>
        <dbReference type="ChEBI" id="CHEBI:49883"/>
    </ligand>
</feature>
<evidence type="ECO:0000256" key="5">
    <source>
        <dbReference type="ARBA" id="ARBA00022801"/>
    </source>
</evidence>
<dbReference type="PANTHER" id="PTHR10359:SF18">
    <property type="entry name" value="ENDONUCLEASE III"/>
    <property type="match status" value="1"/>
</dbReference>
<dbReference type="GO" id="GO:0003677">
    <property type="term" value="F:DNA binding"/>
    <property type="evidence" value="ECO:0007669"/>
    <property type="project" value="UniProtKB-UniRule"/>
</dbReference>
<proteinExistence type="inferred from homology"/>
<dbReference type="InterPro" id="IPR003265">
    <property type="entry name" value="HhH-GPD_domain"/>
</dbReference>
<feature type="binding site" evidence="10">
    <location>
        <position position="228"/>
    </location>
    <ligand>
        <name>[4Fe-4S] cluster</name>
        <dbReference type="ChEBI" id="CHEBI:49883"/>
    </ligand>
</feature>
<dbReference type="InterPro" id="IPR011257">
    <property type="entry name" value="DNA_glycosylase"/>
</dbReference>
<keyword evidence="4 10" id="KW-0227">DNA damage</keyword>
<dbReference type="EMBL" id="LCIB01000026">
    <property type="protein sequence ID" value="KKT46316.1"/>
    <property type="molecule type" value="Genomic_DNA"/>
</dbReference>
<keyword evidence="8 10" id="KW-0234">DNA repair</keyword>
<dbReference type="InterPro" id="IPR003651">
    <property type="entry name" value="Endonuclease3_FeS-loop_motif"/>
</dbReference>
<dbReference type="Pfam" id="PF10576">
    <property type="entry name" value="EndIII_4Fe-2S"/>
    <property type="match status" value="1"/>
</dbReference>
<dbReference type="PIRSF" id="PIRSF001435">
    <property type="entry name" value="Nth"/>
    <property type="match status" value="1"/>
</dbReference>
<dbReference type="GO" id="GO:0051539">
    <property type="term" value="F:4 iron, 4 sulfur cluster binding"/>
    <property type="evidence" value="ECO:0007669"/>
    <property type="project" value="UniProtKB-UniRule"/>
</dbReference>
<accession>A0A0G1HG79</accession>
<dbReference type="EC" id="4.2.99.18" evidence="10"/>
<dbReference type="Pfam" id="PF00633">
    <property type="entry name" value="HHH"/>
    <property type="match status" value="1"/>
</dbReference>
<dbReference type="Pfam" id="PF00730">
    <property type="entry name" value="HhH-GPD"/>
    <property type="match status" value="1"/>
</dbReference>
<dbReference type="SMART" id="SM00525">
    <property type="entry name" value="FES"/>
    <property type="match status" value="1"/>
</dbReference>
<dbReference type="SMART" id="SM00478">
    <property type="entry name" value="ENDO3c"/>
    <property type="match status" value="1"/>
</dbReference>
<evidence type="ECO:0000259" key="11">
    <source>
        <dbReference type="SMART" id="SM00478"/>
    </source>
</evidence>
<comment type="caution">
    <text evidence="12">The sequence shown here is derived from an EMBL/GenBank/DDBJ whole genome shotgun (WGS) entry which is preliminary data.</text>
</comment>
<comment type="cofactor">
    <cofactor evidence="10">
        <name>[4Fe-4S] cluster</name>
        <dbReference type="ChEBI" id="CHEBI:49883"/>
    </cofactor>
    <text evidence="10">Binds 1 [4Fe-4S] cluster.</text>
</comment>
<keyword evidence="3 10" id="KW-0479">Metal-binding</keyword>